<dbReference type="InterPro" id="IPR017850">
    <property type="entry name" value="Alkaline_phosphatase_core_sf"/>
</dbReference>
<protein>
    <recommendedName>
        <fullName evidence="3">Sulfatase N-terminal domain-containing protein</fullName>
    </recommendedName>
</protein>
<organism evidence="4 5">
    <name type="scientific">Phlebotomus papatasi</name>
    <name type="common">Sandfly</name>
    <dbReference type="NCBI Taxonomy" id="29031"/>
    <lineage>
        <taxon>Eukaryota</taxon>
        <taxon>Metazoa</taxon>
        <taxon>Ecdysozoa</taxon>
        <taxon>Arthropoda</taxon>
        <taxon>Hexapoda</taxon>
        <taxon>Insecta</taxon>
        <taxon>Pterygota</taxon>
        <taxon>Neoptera</taxon>
        <taxon>Endopterygota</taxon>
        <taxon>Diptera</taxon>
        <taxon>Nematocera</taxon>
        <taxon>Psychodoidea</taxon>
        <taxon>Psychodidae</taxon>
        <taxon>Phlebotomus</taxon>
        <taxon>Phlebotomus</taxon>
    </lineage>
</organism>
<dbReference type="PANTHER" id="PTHR43108:SF8">
    <property type="entry name" value="SD21168P"/>
    <property type="match status" value="1"/>
</dbReference>
<proteinExistence type="inferred from homology"/>
<name>A0A1B0DHC8_PHLPP</name>
<dbReference type="InterPro" id="IPR000917">
    <property type="entry name" value="Sulfatase_N"/>
</dbReference>
<dbReference type="Pfam" id="PF00884">
    <property type="entry name" value="Sulfatase"/>
    <property type="match status" value="1"/>
</dbReference>
<dbReference type="VEuPathDB" id="VectorBase:PPAPM1_006796"/>
<dbReference type="AlphaFoldDB" id="A0A1B0DHC8"/>
<reference evidence="4" key="1">
    <citation type="submission" date="2022-08" db="UniProtKB">
        <authorList>
            <consortium name="EnsemblMetazoa"/>
        </authorList>
    </citation>
    <scope>IDENTIFICATION</scope>
    <source>
        <strain evidence="4">Israel</strain>
    </source>
</reference>
<dbReference type="EnsemblMetazoa" id="PPAI007562-RA">
    <property type="protein sequence ID" value="PPAI007562-PA"/>
    <property type="gene ID" value="PPAI007562"/>
</dbReference>
<dbReference type="GO" id="GO:0005539">
    <property type="term" value="F:glycosaminoglycan binding"/>
    <property type="evidence" value="ECO:0007669"/>
    <property type="project" value="TreeGrafter"/>
</dbReference>
<evidence type="ECO:0000256" key="2">
    <source>
        <dbReference type="ARBA" id="ARBA00008779"/>
    </source>
</evidence>
<comment type="similarity">
    <text evidence="2">Belongs to the sulfatase family.</text>
</comment>
<accession>A0A1B0DHC8</accession>
<dbReference type="PANTHER" id="PTHR43108">
    <property type="entry name" value="N-ACETYLGLUCOSAMINE-6-SULFATASE FAMILY MEMBER"/>
    <property type="match status" value="1"/>
</dbReference>
<feature type="domain" description="Sulfatase N-terminal" evidence="3">
    <location>
        <begin position="20"/>
        <end position="216"/>
    </location>
</feature>
<dbReference type="EMBL" id="AJVK01060942">
    <property type="status" value="NOT_ANNOTATED_CDS"/>
    <property type="molecule type" value="Genomic_DNA"/>
</dbReference>
<dbReference type="GO" id="GO:0008449">
    <property type="term" value="F:N-acetylglucosamine-6-sulfatase activity"/>
    <property type="evidence" value="ECO:0007669"/>
    <property type="project" value="TreeGrafter"/>
</dbReference>
<dbReference type="Gene3D" id="3.40.720.10">
    <property type="entry name" value="Alkaline Phosphatase, subunit A"/>
    <property type="match status" value="1"/>
</dbReference>
<comment type="cofactor">
    <cofactor evidence="1">
        <name>Ca(2+)</name>
        <dbReference type="ChEBI" id="CHEBI:29108"/>
    </cofactor>
</comment>
<evidence type="ECO:0000256" key="1">
    <source>
        <dbReference type="ARBA" id="ARBA00001913"/>
    </source>
</evidence>
<dbReference type="SUPFAM" id="SSF53649">
    <property type="entry name" value="Alkaline phosphatase-like"/>
    <property type="match status" value="1"/>
</dbReference>
<evidence type="ECO:0000259" key="3">
    <source>
        <dbReference type="Pfam" id="PF00884"/>
    </source>
</evidence>
<dbReference type="Proteomes" id="UP000092462">
    <property type="component" value="Unassembled WGS sequence"/>
</dbReference>
<keyword evidence="5" id="KW-1185">Reference proteome</keyword>
<evidence type="ECO:0000313" key="5">
    <source>
        <dbReference type="Proteomes" id="UP000092462"/>
    </source>
</evidence>
<dbReference type="VEuPathDB" id="VectorBase:PPAI007562"/>
<sequence>MGIFNRYGLHGNSVYYNYTLTENGKAVEYTDEYLTDVLAQKSVQFLKEQRSQEKPFFLMVSTPAPHAPSTCAPRHERQFPNVRAKRTPNFNHPSGSLDKHWLLTMPPAELPEEILPELDEITRKRWQSLLAVDELVKGIVQNLDDGQVLENTFIVFTSDNGYHVGQFAQAYDKRQPYETDIRIPMIVRGPGVDRKSIVQQPTLLIDLMPTMLEWAQLSIPTNLDGRSFRMDLEEPRSSFNRQFLVEYWGEANANSHSASCQSADSSSLYVWRFPF</sequence>
<evidence type="ECO:0000313" key="4">
    <source>
        <dbReference type="EnsemblMetazoa" id="PPAI007562-PA"/>
    </source>
</evidence>